<dbReference type="PANTHER" id="PTHR12271">
    <property type="entry name" value="POLY A POLYMERASE CID PAP -RELATED"/>
    <property type="match status" value="1"/>
</dbReference>
<dbReference type="SUPFAM" id="SSF81631">
    <property type="entry name" value="PAP/OAS1 substrate-binding domain"/>
    <property type="match status" value="1"/>
</dbReference>
<evidence type="ECO:0000256" key="1">
    <source>
        <dbReference type="SAM" id="MobiDB-lite"/>
    </source>
</evidence>
<evidence type="ECO:0000313" key="2">
    <source>
        <dbReference type="EMBL" id="CAK0889606.1"/>
    </source>
</evidence>
<comment type="caution">
    <text evidence="2">The sequence shown here is derived from an EMBL/GenBank/DDBJ whole genome shotgun (WGS) entry which is preliminary data.</text>
</comment>
<name>A0ABN9WTY0_9DINO</name>
<proteinExistence type="predicted"/>
<feature type="region of interest" description="Disordered" evidence="1">
    <location>
        <begin position="109"/>
        <end position="170"/>
    </location>
</feature>
<reference evidence="2" key="1">
    <citation type="submission" date="2023-10" db="EMBL/GenBank/DDBJ databases">
        <authorList>
            <person name="Chen Y."/>
            <person name="Shah S."/>
            <person name="Dougan E. K."/>
            <person name="Thang M."/>
            <person name="Chan C."/>
        </authorList>
    </citation>
    <scope>NUCLEOTIDE SEQUENCE [LARGE SCALE GENOMIC DNA]</scope>
</reference>
<accession>A0ABN9WTY0</accession>
<dbReference type="Gene3D" id="1.10.1410.10">
    <property type="match status" value="1"/>
</dbReference>
<keyword evidence="3" id="KW-1185">Reference proteome</keyword>
<protein>
    <recommendedName>
        <fullName evidence="4">Polynucleotide adenylyltransferase</fullName>
    </recommendedName>
</protein>
<evidence type="ECO:0000313" key="3">
    <source>
        <dbReference type="Proteomes" id="UP001189429"/>
    </source>
</evidence>
<evidence type="ECO:0008006" key="4">
    <source>
        <dbReference type="Google" id="ProtNLM"/>
    </source>
</evidence>
<gene>
    <name evidence="2" type="ORF">PCOR1329_LOCUS70098</name>
</gene>
<sequence length="528" mass="56699">MGHGSRFVPHPIIALLPPLCDHSGSRFGSLSIRRTLTPVCLSDLRDGRNRLRPVKFYATSHAQHECRHYALRRQAWSNRLRQLLCAHRGDGPLLLAAIGLPPDIAHRRRLDVRVRPGPQPERRPREGAEGQGQLLPQGPPKVADGRCSEAGLPRQRQAHGQGPRGHSFEAGGLEAQRPARAGAEVHLPGLGCRGAGPELLAQLTPTAETSEVVAKITQAVRGVVTQVLPGVEVTGFVGASLASGKAFGVAVPEVEVVISAPHSALVHNRWQGRQRGKNECTAQQLRKSAVRVCTDRLVSEGGFKFRRSAFRGDEPRVTVVSPPALQSVPMSLSVNALTPLCNAIAPPPIAQCTRIDPRTQGLVLLVKRWAKDRGLCHVARGHLSLYAWTLMSVYFLQTGAGGVLPPLTCLETPSGLTVEGQPGAQAAAMIADVLPDLSVGGLFKAFLHFYSSEFDWKGEAVSVRCGRRAAPDSRLPLHIVVNTDSKTTEVGPNIEDFDPFDSASNLGACTTATSLQHLFKESSSGRAT</sequence>
<dbReference type="EMBL" id="CAUYUJ010019239">
    <property type="protein sequence ID" value="CAK0889606.1"/>
    <property type="molecule type" value="Genomic_DNA"/>
</dbReference>
<dbReference type="Proteomes" id="UP001189429">
    <property type="component" value="Unassembled WGS sequence"/>
</dbReference>
<dbReference type="PANTHER" id="PTHR12271:SF40">
    <property type="entry name" value="POLY(A) RNA POLYMERASE GLD2"/>
    <property type="match status" value="1"/>
</dbReference>
<organism evidence="2 3">
    <name type="scientific">Prorocentrum cordatum</name>
    <dbReference type="NCBI Taxonomy" id="2364126"/>
    <lineage>
        <taxon>Eukaryota</taxon>
        <taxon>Sar</taxon>
        <taxon>Alveolata</taxon>
        <taxon>Dinophyceae</taxon>
        <taxon>Prorocentrales</taxon>
        <taxon>Prorocentraceae</taxon>
        <taxon>Prorocentrum</taxon>
    </lineage>
</organism>